<dbReference type="Proteomes" id="UP000718564">
    <property type="component" value="Unassembled WGS sequence"/>
</dbReference>
<sequence>MSKRIAFISSIGSMLAIYALNLAATLPVMAKTDLQANQAVDSSNFERPNNAKIDNSAFKEAPTPEVNIDNTLVQLKKQEPIKFQPFELKDPETGKEVSEDTILTLPNGEKIQAAEYYAEINRLEQQFNELGYSLRSPEKEVTLQESNINQSTLEKQAAEIDQAHQPEDSAKAALRESLEPNKVLDFIKQRLNQETELAPSKTNNNELQKSLSKQIKSDAINKGLRFPFPRTKTILKTFNLDTGDPKIIAAYIKGKMELTASPLSSSAYAEANAGGYMFNNHADLLRATASLNAPASGNLTTNMNLFVHGNNVYNFQDARQASLQLGDKYSRSLDKEVANFGFSLGPVSMKGKLGVQGSGGFTYNLVASPKSAYAKVNAFLDTRGYGQAVASIKVVSAGLDVDLTFLKDNLDISALALVDIEPGTNRAYLKADYYAFNDIKALNGKIYGYVKVFGKQLKTKIWDWNGFNKSGYLFNGSEKIYF</sequence>
<organism evidence="2 3">
    <name type="scientific">Brasilonema bromeliae SPC951</name>
    <dbReference type="NCBI Taxonomy" id="385972"/>
    <lineage>
        <taxon>Bacteria</taxon>
        <taxon>Bacillati</taxon>
        <taxon>Cyanobacteriota</taxon>
        <taxon>Cyanophyceae</taxon>
        <taxon>Nostocales</taxon>
        <taxon>Scytonemataceae</taxon>
        <taxon>Brasilonema</taxon>
        <taxon>Bromeliae group (in: Brasilonema)</taxon>
    </lineage>
</organism>
<feature type="chain" id="PRO_5046915210" evidence="1">
    <location>
        <begin position="31"/>
        <end position="482"/>
    </location>
</feature>
<dbReference type="RefSeq" id="WP_169154481.1">
    <property type="nucleotide sequence ID" value="NZ_CAWPJE010000407.1"/>
</dbReference>
<name>A0ABX1P4H0_9CYAN</name>
<keyword evidence="3" id="KW-1185">Reference proteome</keyword>
<proteinExistence type="predicted"/>
<feature type="signal peptide" evidence="1">
    <location>
        <begin position="1"/>
        <end position="30"/>
    </location>
</feature>
<evidence type="ECO:0000313" key="2">
    <source>
        <dbReference type="EMBL" id="NMG19204.1"/>
    </source>
</evidence>
<evidence type="ECO:0000256" key="1">
    <source>
        <dbReference type="SAM" id="SignalP"/>
    </source>
</evidence>
<dbReference type="EMBL" id="QMEB01000035">
    <property type="protein sequence ID" value="NMG19204.1"/>
    <property type="molecule type" value="Genomic_DNA"/>
</dbReference>
<protein>
    <submittedName>
        <fullName evidence="2">Uncharacterized protein</fullName>
    </submittedName>
</protein>
<accession>A0ABX1P4H0</accession>
<reference evidence="2 3" key="1">
    <citation type="submission" date="2018-06" db="EMBL/GenBank/DDBJ databases">
        <title>Comparative genomics of Brasilonema spp. strains.</title>
        <authorList>
            <person name="Alvarenga D.O."/>
            <person name="Fiore M.F."/>
            <person name="Varani A.M."/>
        </authorList>
    </citation>
    <scope>NUCLEOTIDE SEQUENCE [LARGE SCALE GENOMIC DNA]</scope>
    <source>
        <strain evidence="2 3">SPC951</strain>
    </source>
</reference>
<comment type="caution">
    <text evidence="2">The sequence shown here is derived from an EMBL/GenBank/DDBJ whole genome shotgun (WGS) entry which is preliminary data.</text>
</comment>
<gene>
    <name evidence="2" type="ORF">DP116_06975</name>
</gene>
<keyword evidence="1" id="KW-0732">Signal</keyword>
<evidence type="ECO:0000313" key="3">
    <source>
        <dbReference type="Proteomes" id="UP000718564"/>
    </source>
</evidence>